<protein>
    <submittedName>
        <fullName evidence="1">Uncharacterized protein</fullName>
    </submittedName>
</protein>
<dbReference type="EMBL" id="JAQQWP010000009">
    <property type="protein sequence ID" value="KAK8100429.1"/>
    <property type="molecule type" value="Genomic_DNA"/>
</dbReference>
<organism evidence="1 2">
    <name type="scientific">Apiospora kogelbergensis</name>
    <dbReference type="NCBI Taxonomy" id="1337665"/>
    <lineage>
        <taxon>Eukaryota</taxon>
        <taxon>Fungi</taxon>
        <taxon>Dikarya</taxon>
        <taxon>Ascomycota</taxon>
        <taxon>Pezizomycotina</taxon>
        <taxon>Sordariomycetes</taxon>
        <taxon>Xylariomycetidae</taxon>
        <taxon>Amphisphaeriales</taxon>
        <taxon>Apiosporaceae</taxon>
        <taxon>Apiospora</taxon>
    </lineage>
</organism>
<accession>A0AAW0QMC4</accession>
<evidence type="ECO:0000313" key="2">
    <source>
        <dbReference type="Proteomes" id="UP001392437"/>
    </source>
</evidence>
<name>A0AAW0QMC4_9PEZI</name>
<comment type="caution">
    <text evidence="1">The sequence shown here is derived from an EMBL/GenBank/DDBJ whole genome shotgun (WGS) entry which is preliminary data.</text>
</comment>
<dbReference type="Proteomes" id="UP001392437">
    <property type="component" value="Unassembled WGS sequence"/>
</dbReference>
<reference evidence="1 2" key="1">
    <citation type="submission" date="2023-01" db="EMBL/GenBank/DDBJ databases">
        <title>Analysis of 21 Apiospora genomes using comparative genomics revels a genus with tremendous synthesis potential of carbohydrate active enzymes and secondary metabolites.</title>
        <authorList>
            <person name="Sorensen T."/>
        </authorList>
    </citation>
    <scope>NUCLEOTIDE SEQUENCE [LARGE SCALE GENOMIC DNA]</scope>
    <source>
        <strain evidence="1 2">CBS 117206</strain>
    </source>
</reference>
<gene>
    <name evidence="1" type="ORF">PG999_010803</name>
</gene>
<dbReference type="AlphaFoldDB" id="A0AAW0QMC4"/>
<evidence type="ECO:0000313" key="1">
    <source>
        <dbReference type="EMBL" id="KAK8100429.1"/>
    </source>
</evidence>
<proteinExistence type="predicted"/>
<sequence length="257" mass="28620">MLVGSLPRPCTAGSGVCSCRVGRELVPVRRHLGEPGVRLDLARVHLDPARVLVAHQVHREQVVHLGPGQAPVVRQERLVLVARLGRVREQGVPPVLQVREVLLEALVPVVLQVLLAREEVLRQERVVRLETLVPVVLQVLPVREEVLRREQEVVLHRVLAAHSGPAQELVVRPVLQVLREREVRQGSLVREGHQGEVHLETLVLVGDPVLQVLREREVRQGTLVLEEHLAEAGLEHPGQPEARQGVDHLVVEALVYP</sequence>
<keyword evidence="2" id="KW-1185">Reference proteome</keyword>